<comment type="caution">
    <text evidence="1">The sequence shown here is derived from an EMBL/GenBank/DDBJ whole genome shotgun (WGS) entry which is preliminary data.</text>
</comment>
<organism evidence="1 2">
    <name type="scientific">Devosia marina</name>
    <dbReference type="NCBI Taxonomy" id="2683198"/>
    <lineage>
        <taxon>Bacteria</taxon>
        <taxon>Pseudomonadati</taxon>
        <taxon>Pseudomonadota</taxon>
        <taxon>Alphaproteobacteria</taxon>
        <taxon>Hyphomicrobiales</taxon>
        <taxon>Devosiaceae</taxon>
        <taxon>Devosia</taxon>
    </lineage>
</organism>
<dbReference type="AlphaFoldDB" id="A0A7X3K2I3"/>
<dbReference type="Proteomes" id="UP000438106">
    <property type="component" value="Unassembled WGS sequence"/>
</dbReference>
<sequence length="159" mass="17328">MSNTGWRRRRGSFSLLTLLAIVLIAALTTVLFLPRIEATEFPRESIADIPNGVPEPFAGLWSVGFPEGEGMINGAPIATCAAPVALNSSDNGTLTYRSPIGDEVGFELSAFSGRTTWLPAMGESLVAVWISTDEFYLYSVDLTTGRARWDNPHAYRRCV</sequence>
<dbReference type="RefSeq" id="WP_157289397.1">
    <property type="nucleotide sequence ID" value="NZ_WQRF01000001.1"/>
</dbReference>
<reference evidence="1 2" key="1">
    <citation type="submission" date="2019-12" db="EMBL/GenBank/DDBJ databases">
        <title>Devosia maris sp. nov., isolated from the deep seawater.</title>
        <authorList>
            <person name="Liu Y."/>
        </authorList>
    </citation>
    <scope>NUCLEOTIDE SEQUENCE [LARGE SCALE GENOMIC DNA]</scope>
    <source>
        <strain evidence="1 2">L53-10-65</strain>
    </source>
</reference>
<keyword evidence="2" id="KW-1185">Reference proteome</keyword>
<proteinExistence type="predicted"/>
<protein>
    <submittedName>
        <fullName evidence="1">Uncharacterized protein</fullName>
    </submittedName>
</protein>
<evidence type="ECO:0000313" key="1">
    <source>
        <dbReference type="EMBL" id="MVS98467.1"/>
    </source>
</evidence>
<evidence type="ECO:0000313" key="2">
    <source>
        <dbReference type="Proteomes" id="UP000438106"/>
    </source>
</evidence>
<dbReference type="EMBL" id="WQRF01000001">
    <property type="protein sequence ID" value="MVS98467.1"/>
    <property type="molecule type" value="Genomic_DNA"/>
</dbReference>
<gene>
    <name evidence="1" type="ORF">GO014_05475</name>
</gene>
<accession>A0A7X3K2I3</accession>
<name>A0A7X3K2I3_9HYPH</name>